<protein>
    <submittedName>
        <fullName evidence="2">Uncharacterized protein</fullName>
    </submittedName>
</protein>
<feature type="chain" id="PRO_5014408355" evidence="1">
    <location>
        <begin position="18"/>
        <end position="123"/>
    </location>
</feature>
<comment type="caution">
    <text evidence="2">The sequence shown here is derived from an EMBL/GenBank/DDBJ whole genome shotgun (WGS) entry which is preliminary data.</text>
</comment>
<feature type="signal peptide" evidence="1">
    <location>
        <begin position="1"/>
        <end position="17"/>
    </location>
</feature>
<evidence type="ECO:0000313" key="3">
    <source>
        <dbReference type="Proteomes" id="UP000236290"/>
    </source>
</evidence>
<keyword evidence="1" id="KW-0732">Signal</keyword>
<dbReference type="AlphaFoldDB" id="A0A2K0TLP9"/>
<evidence type="ECO:0000313" key="2">
    <source>
        <dbReference type="EMBL" id="PNP46443.1"/>
    </source>
</evidence>
<proteinExistence type="predicted"/>
<gene>
    <name evidence="2" type="ORF">THARTR1_10765</name>
</gene>
<dbReference type="OrthoDB" id="4900115at2759"/>
<name>A0A2K0TLP9_TRIHA</name>
<dbReference type="Proteomes" id="UP000236290">
    <property type="component" value="Unassembled WGS sequence"/>
</dbReference>
<evidence type="ECO:0000256" key="1">
    <source>
        <dbReference type="SAM" id="SignalP"/>
    </source>
</evidence>
<organism evidence="2 3">
    <name type="scientific">Trichoderma harzianum</name>
    <name type="common">Hypocrea lixii</name>
    <dbReference type="NCBI Taxonomy" id="5544"/>
    <lineage>
        <taxon>Eukaryota</taxon>
        <taxon>Fungi</taxon>
        <taxon>Dikarya</taxon>
        <taxon>Ascomycota</taxon>
        <taxon>Pezizomycotina</taxon>
        <taxon>Sordariomycetes</taxon>
        <taxon>Hypocreomycetidae</taxon>
        <taxon>Hypocreales</taxon>
        <taxon>Hypocreaceae</taxon>
        <taxon>Trichoderma</taxon>
    </lineage>
</organism>
<sequence length="123" mass="13201">MKTSAVIVAACAAVAGAVPTYRFGNWNSTVVNWNTSTPTNWNTTTGINWNTTIITNYNSTAIANGTVAVNTTVGIADSAPSAPSVPFYPNTTVSINNTWANQNETRLPPVLIRRFRALRKTVV</sequence>
<dbReference type="EMBL" id="MTYI01000271">
    <property type="protein sequence ID" value="PNP46443.1"/>
    <property type="molecule type" value="Genomic_DNA"/>
</dbReference>
<reference evidence="2 3" key="1">
    <citation type="submission" date="2017-02" db="EMBL/GenBank/DDBJ databases">
        <title>Genomes of Trichoderma spp. with biocontrol activity.</title>
        <authorList>
            <person name="Gardiner D."/>
            <person name="Kazan K."/>
            <person name="Vos C."/>
            <person name="Harvey P."/>
        </authorList>
    </citation>
    <scope>NUCLEOTIDE SEQUENCE [LARGE SCALE GENOMIC DNA]</scope>
    <source>
        <strain evidence="2 3">Tr1</strain>
    </source>
</reference>
<accession>A0A2K0TLP9</accession>